<feature type="domain" description="Helicase ATP-binding" evidence="5">
    <location>
        <begin position="48"/>
        <end position="211"/>
    </location>
</feature>
<evidence type="ECO:0000313" key="8">
    <source>
        <dbReference type="Proteomes" id="UP000825123"/>
    </source>
</evidence>
<evidence type="ECO:0000256" key="2">
    <source>
        <dbReference type="ARBA" id="ARBA00022801"/>
    </source>
</evidence>
<evidence type="ECO:0000259" key="5">
    <source>
        <dbReference type="PROSITE" id="PS51192"/>
    </source>
</evidence>
<keyword evidence="1" id="KW-0547">Nucleotide-binding</keyword>
<dbReference type="PANTHER" id="PTHR47959">
    <property type="entry name" value="ATP-DEPENDENT RNA HELICASE RHLE-RELATED"/>
    <property type="match status" value="1"/>
</dbReference>
<dbReference type="PROSITE" id="PS51192">
    <property type="entry name" value="HELICASE_ATP_BIND_1"/>
    <property type="match status" value="1"/>
</dbReference>
<sequence>MISCTNFGYTYKLISSGDYLAFMFSEEVDKALKDMGFSELTEVQKKTIPLMINGKNVIVRAKTGSGKTAAFGIPIVELGYKSLVITPTRELTRQVSSHIKSIGKYKSVKVAEIYGGMPYNKQLRELKGADVVVATPGRLLDLWGKGEIDLEEFEVVIIDEADLMLDMGFIEDVEMILSHTSNRKITGLFSATIPKEIEELASKFVTNPERVYVCEGLANVEHKFLQVEDDWRSKVKSLRKEEEKGIIVFVRTRSRVAKLVEMLDNAVELRGDLPQRVRNQNIDAFRRGEYDVLVTTDVASRGLDIPLVHKVINFDAPQDLKTYIHRIGRTGRMGKSGVAITFITRRDLWLEKEVKKLIGKEIDA</sequence>
<evidence type="ECO:0000259" key="6">
    <source>
        <dbReference type="PROSITE" id="PS51194"/>
    </source>
</evidence>
<dbReference type="GO" id="GO:0003724">
    <property type="term" value="F:RNA helicase activity"/>
    <property type="evidence" value="ECO:0007669"/>
    <property type="project" value="TreeGrafter"/>
</dbReference>
<gene>
    <name evidence="7" type="ORF">KN1_16690</name>
</gene>
<feature type="domain" description="Helicase C-terminal" evidence="6">
    <location>
        <begin position="219"/>
        <end position="364"/>
    </location>
</feature>
<accession>A0A8D5U7F0</accession>
<dbReference type="SMART" id="SM00487">
    <property type="entry name" value="DEXDc"/>
    <property type="match status" value="1"/>
</dbReference>
<dbReference type="CDD" id="cd00268">
    <property type="entry name" value="DEADc"/>
    <property type="match status" value="1"/>
</dbReference>
<evidence type="ECO:0000313" key="7">
    <source>
        <dbReference type="EMBL" id="BCU70372.1"/>
    </source>
</evidence>
<dbReference type="InterPro" id="IPR001650">
    <property type="entry name" value="Helicase_C-like"/>
</dbReference>
<evidence type="ECO:0000256" key="3">
    <source>
        <dbReference type="ARBA" id="ARBA00022806"/>
    </source>
</evidence>
<keyword evidence="8" id="KW-1185">Reference proteome</keyword>
<dbReference type="EMBL" id="AP024597">
    <property type="protein sequence ID" value="BCU70372.1"/>
    <property type="molecule type" value="Genomic_DNA"/>
</dbReference>
<evidence type="ECO:0000256" key="1">
    <source>
        <dbReference type="ARBA" id="ARBA00022741"/>
    </source>
</evidence>
<dbReference type="Pfam" id="PF00271">
    <property type="entry name" value="Helicase_C"/>
    <property type="match status" value="1"/>
</dbReference>
<dbReference type="CDD" id="cd18787">
    <property type="entry name" value="SF2_C_DEAD"/>
    <property type="match status" value="1"/>
</dbReference>
<dbReference type="KEGG" id="csty:KN1_16690"/>
<dbReference type="GO" id="GO:0003676">
    <property type="term" value="F:nucleic acid binding"/>
    <property type="evidence" value="ECO:0007669"/>
    <property type="project" value="InterPro"/>
</dbReference>
<protein>
    <submittedName>
        <fullName evidence="7">ATP-dependent RNA helicase</fullName>
    </submittedName>
</protein>
<dbReference type="InterPro" id="IPR050079">
    <property type="entry name" value="DEAD_box_RNA_helicase"/>
</dbReference>
<name>A0A8D5U7F0_9CREN</name>
<dbReference type="InterPro" id="IPR044742">
    <property type="entry name" value="DEAD/DEAH_RhlB"/>
</dbReference>
<dbReference type="SUPFAM" id="SSF52540">
    <property type="entry name" value="P-loop containing nucleoside triphosphate hydrolases"/>
    <property type="match status" value="1"/>
</dbReference>
<dbReference type="AlphaFoldDB" id="A0A8D5U7F0"/>
<keyword evidence="3 7" id="KW-0347">Helicase</keyword>
<dbReference type="GO" id="GO:0140097">
    <property type="term" value="F:catalytic activity, acting on DNA"/>
    <property type="evidence" value="ECO:0007669"/>
    <property type="project" value="UniProtKB-ARBA"/>
</dbReference>
<dbReference type="InterPro" id="IPR014001">
    <property type="entry name" value="Helicase_ATP-bd"/>
</dbReference>
<dbReference type="GO" id="GO:0016787">
    <property type="term" value="F:hydrolase activity"/>
    <property type="evidence" value="ECO:0007669"/>
    <property type="project" value="UniProtKB-KW"/>
</dbReference>
<dbReference type="PROSITE" id="PS51194">
    <property type="entry name" value="HELICASE_CTER"/>
    <property type="match status" value="1"/>
</dbReference>
<evidence type="ECO:0000256" key="4">
    <source>
        <dbReference type="ARBA" id="ARBA00022840"/>
    </source>
</evidence>
<dbReference type="GO" id="GO:0005524">
    <property type="term" value="F:ATP binding"/>
    <property type="evidence" value="ECO:0007669"/>
    <property type="project" value="UniProtKB-KW"/>
</dbReference>
<dbReference type="GO" id="GO:0005829">
    <property type="term" value="C:cytosol"/>
    <property type="evidence" value="ECO:0007669"/>
    <property type="project" value="TreeGrafter"/>
</dbReference>
<keyword evidence="4" id="KW-0067">ATP-binding</keyword>
<dbReference type="InterPro" id="IPR011545">
    <property type="entry name" value="DEAD/DEAH_box_helicase_dom"/>
</dbReference>
<dbReference type="InterPro" id="IPR027417">
    <property type="entry name" value="P-loop_NTPase"/>
</dbReference>
<dbReference type="PANTHER" id="PTHR47959:SF1">
    <property type="entry name" value="ATP-DEPENDENT RNA HELICASE DBPA"/>
    <property type="match status" value="1"/>
</dbReference>
<keyword evidence="2" id="KW-0378">Hydrolase</keyword>
<dbReference type="Gene3D" id="3.40.50.300">
    <property type="entry name" value="P-loop containing nucleotide triphosphate hydrolases"/>
    <property type="match status" value="2"/>
</dbReference>
<dbReference type="SMART" id="SM00490">
    <property type="entry name" value="HELICc"/>
    <property type="match status" value="1"/>
</dbReference>
<organism evidence="7 8">
    <name type="scientific">Stygiolobus caldivivus</name>
    <dbReference type="NCBI Taxonomy" id="2824673"/>
    <lineage>
        <taxon>Archaea</taxon>
        <taxon>Thermoproteota</taxon>
        <taxon>Thermoprotei</taxon>
        <taxon>Sulfolobales</taxon>
        <taxon>Sulfolobaceae</taxon>
        <taxon>Stygiolobus</taxon>
    </lineage>
</organism>
<proteinExistence type="predicted"/>
<dbReference type="Proteomes" id="UP000825123">
    <property type="component" value="Chromosome"/>
</dbReference>
<reference evidence="7 8" key="1">
    <citation type="submission" date="2021-04" db="EMBL/GenBank/DDBJ databases">
        <title>Complete genome sequence of Stygiolobus sp. KN-1.</title>
        <authorList>
            <person name="Nakamura K."/>
            <person name="Sakai H."/>
            <person name="Kurosawa N."/>
        </authorList>
    </citation>
    <scope>NUCLEOTIDE SEQUENCE [LARGE SCALE GENOMIC DNA]</scope>
    <source>
        <strain evidence="7 8">KN-1</strain>
    </source>
</reference>
<dbReference type="Pfam" id="PF00270">
    <property type="entry name" value="DEAD"/>
    <property type="match status" value="1"/>
</dbReference>